<sequence>MSRQIEGALAQSAQILLDFEAVSEEHGLGREERMKLALILVGTDRRNTSLWRLATQLRHASLTVGGFGSFDPLIEVFLRRKVRIGRIEAALFSFLLGMDSYAHFPAVAAACDPLLSPRGKDDVLIRDATNAMARALDAYRREHLPLDSMRQSFTEIRRYLDTKDGAAGYPGPGDVLRFWQQHGSRETGRWIEYSTCLTGMMNFLQDYEAQSSAASGKSMSEKSDTEDGEGTSIADRLASTSEDIEDTSHSPELLYPLPPSEGFEAVIEALTEIETAGTAAFQKVQIELLAKLARYGRFALIWPQDILIDLAFSGCQQKVIQNLRDLNRARRTDDASLADRALAGMREGLASLTASTYEDVVDQLDEVVRHASDVYQWILCNRHPGDPESSPEPSIIPLEVSRRLAPMWKRKGFAGRDGADIRAELSKLEEPLDKIVPRLGAIARALRNQVGKGDEGQFQQNRADFAAKLDALYGQEIR</sequence>
<evidence type="ECO:0000313" key="2">
    <source>
        <dbReference type="Proteomes" id="UP000484076"/>
    </source>
</evidence>
<protein>
    <submittedName>
        <fullName evidence="1">Uncharacterized protein</fullName>
    </submittedName>
</protein>
<dbReference type="RefSeq" id="WP_152828743.1">
    <property type="nucleotide sequence ID" value="NZ_WHUT02000020.1"/>
</dbReference>
<dbReference type="EMBL" id="WHUT02000020">
    <property type="protein sequence ID" value="NUB46743.1"/>
    <property type="molecule type" value="Genomic_DNA"/>
</dbReference>
<name>A0A8X8GYP6_9RHOB</name>
<proteinExistence type="predicted"/>
<dbReference type="AlphaFoldDB" id="A0A8X8GYP6"/>
<reference evidence="1" key="1">
    <citation type="submission" date="2020-05" db="EMBL/GenBank/DDBJ databases">
        <title>Fertoebacter nigrum gen. nov., sp. nov., a new member of the family Rhodobacteraceae.</title>
        <authorList>
            <person name="Szuroczki S."/>
            <person name="Abbaszade G."/>
            <person name="Buni D."/>
            <person name="Schumann P."/>
            <person name="Toth E."/>
        </authorList>
    </citation>
    <scope>NUCLEOTIDE SEQUENCE</scope>
    <source>
        <strain evidence="1">RG-N-1a</strain>
    </source>
</reference>
<dbReference type="Proteomes" id="UP000484076">
    <property type="component" value="Unassembled WGS sequence"/>
</dbReference>
<keyword evidence="2" id="KW-1185">Reference proteome</keyword>
<accession>A0A8X8GYP6</accession>
<evidence type="ECO:0000313" key="1">
    <source>
        <dbReference type="EMBL" id="NUB46743.1"/>
    </source>
</evidence>
<gene>
    <name evidence="1" type="ORF">GEU84_020325</name>
</gene>
<comment type="caution">
    <text evidence="1">The sequence shown here is derived from an EMBL/GenBank/DDBJ whole genome shotgun (WGS) entry which is preliminary data.</text>
</comment>
<organism evidence="1 2">
    <name type="scientific">Fertoeibacter niger</name>
    <dbReference type="NCBI Taxonomy" id="2656921"/>
    <lineage>
        <taxon>Bacteria</taxon>
        <taxon>Pseudomonadati</taxon>
        <taxon>Pseudomonadota</taxon>
        <taxon>Alphaproteobacteria</taxon>
        <taxon>Rhodobacterales</taxon>
        <taxon>Paracoccaceae</taxon>
        <taxon>Fertoeibacter</taxon>
    </lineage>
</organism>